<evidence type="ECO:0000313" key="3">
    <source>
        <dbReference type="Proteomes" id="UP000235786"/>
    </source>
</evidence>
<name>A0A2J6S5Y6_HYAVF</name>
<feature type="region of interest" description="Disordered" evidence="1">
    <location>
        <begin position="1"/>
        <end position="20"/>
    </location>
</feature>
<accession>A0A2J6S5Y6</accession>
<dbReference type="Proteomes" id="UP000235786">
    <property type="component" value="Unassembled WGS sequence"/>
</dbReference>
<evidence type="ECO:0000256" key="1">
    <source>
        <dbReference type="SAM" id="MobiDB-lite"/>
    </source>
</evidence>
<gene>
    <name evidence="2" type="ORF">L207DRAFT_523599</name>
</gene>
<evidence type="ECO:0008006" key="4">
    <source>
        <dbReference type="Google" id="ProtNLM"/>
    </source>
</evidence>
<evidence type="ECO:0000313" key="2">
    <source>
        <dbReference type="EMBL" id="PMD46177.1"/>
    </source>
</evidence>
<protein>
    <recommendedName>
        <fullName evidence="4">F-box domain-containing protein</fullName>
    </recommendedName>
</protein>
<dbReference type="STRING" id="1149755.A0A2J6S5Y6"/>
<dbReference type="OrthoDB" id="3940621at2759"/>
<keyword evidence="3" id="KW-1185">Reference proteome</keyword>
<dbReference type="AlphaFoldDB" id="A0A2J6S5Y6"/>
<dbReference type="EMBL" id="KZ613939">
    <property type="protein sequence ID" value="PMD46177.1"/>
    <property type="molecule type" value="Genomic_DNA"/>
</dbReference>
<proteinExistence type="predicted"/>
<reference evidence="2 3" key="1">
    <citation type="submission" date="2016-04" db="EMBL/GenBank/DDBJ databases">
        <title>A degradative enzymes factory behind the ericoid mycorrhizal symbiosis.</title>
        <authorList>
            <consortium name="DOE Joint Genome Institute"/>
            <person name="Martino E."/>
            <person name="Morin E."/>
            <person name="Grelet G."/>
            <person name="Kuo A."/>
            <person name="Kohler A."/>
            <person name="Daghino S."/>
            <person name="Barry K."/>
            <person name="Choi C."/>
            <person name="Cichocki N."/>
            <person name="Clum A."/>
            <person name="Copeland A."/>
            <person name="Hainaut M."/>
            <person name="Haridas S."/>
            <person name="Labutti K."/>
            <person name="Lindquist E."/>
            <person name="Lipzen A."/>
            <person name="Khouja H.-R."/>
            <person name="Murat C."/>
            <person name="Ohm R."/>
            <person name="Olson A."/>
            <person name="Spatafora J."/>
            <person name="Veneault-Fourrey C."/>
            <person name="Henrissat B."/>
            <person name="Grigoriev I."/>
            <person name="Martin F."/>
            <person name="Perotto S."/>
        </authorList>
    </citation>
    <scope>NUCLEOTIDE SEQUENCE [LARGE SCALE GENOMIC DNA]</scope>
    <source>
        <strain evidence="2 3">F</strain>
    </source>
</reference>
<organism evidence="2 3">
    <name type="scientific">Hyaloscypha variabilis (strain UAMH 11265 / GT02V1 / F)</name>
    <name type="common">Meliniomyces variabilis</name>
    <dbReference type="NCBI Taxonomy" id="1149755"/>
    <lineage>
        <taxon>Eukaryota</taxon>
        <taxon>Fungi</taxon>
        <taxon>Dikarya</taxon>
        <taxon>Ascomycota</taxon>
        <taxon>Pezizomycotina</taxon>
        <taxon>Leotiomycetes</taxon>
        <taxon>Helotiales</taxon>
        <taxon>Hyaloscyphaceae</taxon>
        <taxon>Hyaloscypha</taxon>
        <taxon>Hyaloscypha variabilis</taxon>
    </lineage>
</organism>
<sequence>MSIRQEAMDSRLPSNSNSNMGPFSLLPPEIRAQIWEHSSIAIQPGLRFTFKGTKDNLRLLRTCRSLYNEVSSFLYERVTLTFHLSPLVRRNSGSWIYVTTSAGTRWNIDPDKAQCDHFRVLPYKRLKAVKFEIQAPDRKDPGQVILLWTRIYDLLNLLSKVEEFPNIELCLRETHAKWSTNGTPNRSVPFDLNHPDEDSYPLDFEVILLPFCQLRNVRSTRIISPMRFRPKGRLLHDIARRMEAKESFGKVRKNHAWDDLKVREALELTQFQLDEALDELPGTTASFIRVERFGRWFDKEEKSQYVEDWARICTSNKSARYFNMPNCLSDRYIYLLALNPDSSGIKMIKYQFHLPDYCRANPFVENYEVVPVPFFVHLRNRGAEQPVEYQVEPHMD</sequence>